<dbReference type="PANTHER" id="PTHR30469">
    <property type="entry name" value="MULTIDRUG RESISTANCE PROTEIN MDTA"/>
    <property type="match status" value="1"/>
</dbReference>
<comment type="caution">
    <text evidence="3">The sequence shown here is derived from an EMBL/GenBank/DDBJ whole genome shotgun (WGS) entry which is preliminary data.</text>
</comment>
<accession>A0A4Q1D9U0</accession>
<dbReference type="NCBIfam" id="TIGR01730">
    <property type="entry name" value="RND_mfp"/>
    <property type="match status" value="1"/>
</dbReference>
<dbReference type="Gene3D" id="2.40.30.170">
    <property type="match status" value="1"/>
</dbReference>
<reference evidence="3 4" key="1">
    <citation type="submission" date="2019-01" db="EMBL/GenBank/DDBJ databases">
        <title>Filimonas sp. strain TTM-71.</title>
        <authorList>
            <person name="Chen W.-M."/>
        </authorList>
    </citation>
    <scope>NUCLEOTIDE SEQUENCE [LARGE SCALE GENOMIC DNA]</scope>
    <source>
        <strain evidence="3 4">TTM-71</strain>
    </source>
</reference>
<dbReference type="InterPro" id="IPR006143">
    <property type="entry name" value="RND_pump_MFP"/>
</dbReference>
<comment type="similarity">
    <text evidence="1">Belongs to the membrane fusion protein (MFP) (TC 8.A.1) family.</text>
</comment>
<dbReference type="AlphaFoldDB" id="A0A4Q1D9U0"/>
<evidence type="ECO:0000256" key="2">
    <source>
        <dbReference type="SAM" id="Coils"/>
    </source>
</evidence>
<sequence length="348" mass="37563">MKIHFIPLGFLLLAGACHNKEAKHSKIQTDIIPVQVMSLSQEATRQPIYASGQFTTDDETNLSFKNGGIISRIYVQEGDAVRRGQLIASLHLTEINAQVSQSDLALQKAQRDYERARNLYKDSVATLEQMQNAQTALDIARQQQNAVKFNQGYSEIRATSDGYVLRKYANEGQVVGPGTPVVMINGAGKGSWLLKAGVSDQQWAAIQVGDKAVVATDALPGTTINAVVFKKPEGIDASGTFVIQLKLQDQPKILASGLFGKATITPSRAVNAWRIPYDALLDGDQHEGYVFITNDNKTATKVKVTLGSVENGAVLVTGGLEHAQSLIVSGNAYLDDKSPITIQNTGKP</sequence>
<feature type="coiled-coil region" evidence="2">
    <location>
        <begin position="99"/>
        <end position="133"/>
    </location>
</feature>
<name>A0A4Q1D9U0_9BACT</name>
<protein>
    <submittedName>
        <fullName evidence="3">Efflux RND transporter periplasmic adaptor subunit</fullName>
    </submittedName>
</protein>
<dbReference type="SUPFAM" id="SSF111369">
    <property type="entry name" value="HlyD-like secretion proteins"/>
    <property type="match status" value="1"/>
</dbReference>
<gene>
    <name evidence="3" type="ORF">ESB13_00240</name>
</gene>
<evidence type="ECO:0000313" key="4">
    <source>
        <dbReference type="Proteomes" id="UP000290545"/>
    </source>
</evidence>
<organism evidence="3 4">
    <name type="scientific">Filimonas effusa</name>
    <dbReference type="NCBI Taxonomy" id="2508721"/>
    <lineage>
        <taxon>Bacteria</taxon>
        <taxon>Pseudomonadati</taxon>
        <taxon>Bacteroidota</taxon>
        <taxon>Chitinophagia</taxon>
        <taxon>Chitinophagales</taxon>
        <taxon>Chitinophagaceae</taxon>
        <taxon>Filimonas</taxon>
    </lineage>
</organism>
<dbReference type="Proteomes" id="UP000290545">
    <property type="component" value="Unassembled WGS sequence"/>
</dbReference>
<dbReference type="RefSeq" id="WP_129001045.1">
    <property type="nucleotide sequence ID" value="NZ_SDHZ01000001.1"/>
</dbReference>
<proteinExistence type="inferred from homology"/>
<dbReference type="GO" id="GO:0015562">
    <property type="term" value="F:efflux transmembrane transporter activity"/>
    <property type="evidence" value="ECO:0007669"/>
    <property type="project" value="TreeGrafter"/>
</dbReference>
<evidence type="ECO:0000256" key="1">
    <source>
        <dbReference type="ARBA" id="ARBA00009477"/>
    </source>
</evidence>
<keyword evidence="2" id="KW-0175">Coiled coil</keyword>
<keyword evidence="4" id="KW-1185">Reference proteome</keyword>
<dbReference type="PROSITE" id="PS51257">
    <property type="entry name" value="PROKAR_LIPOPROTEIN"/>
    <property type="match status" value="1"/>
</dbReference>
<evidence type="ECO:0000313" key="3">
    <source>
        <dbReference type="EMBL" id="RXK85293.1"/>
    </source>
</evidence>
<dbReference type="PANTHER" id="PTHR30469:SF15">
    <property type="entry name" value="HLYD FAMILY OF SECRETION PROTEINS"/>
    <property type="match status" value="1"/>
</dbReference>
<dbReference type="GO" id="GO:1990281">
    <property type="term" value="C:efflux pump complex"/>
    <property type="evidence" value="ECO:0007669"/>
    <property type="project" value="TreeGrafter"/>
</dbReference>
<dbReference type="Gene3D" id="2.40.420.20">
    <property type="match status" value="1"/>
</dbReference>
<dbReference type="OrthoDB" id="9798190at2"/>
<dbReference type="EMBL" id="SDHZ01000001">
    <property type="protein sequence ID" value="RXK85293.1"/>
    <property type="molecule type" value="Genomic_DNA"/>
</dbReference>
<dbReference type="Gene3D" id="2.40.50.100">
    <property type="match status" value="1"/>
</dbReference>